<comment type="caution">
    <text evidence="5">The sequence shown here is derived from an EMBL/GenBank/DDBJ whole genome shotgun (WGS) entry which is preliminary data.</text>
</comment>
<dbReference type="GO" id="GO:0070403">
    <property type="term" value="F:NAD+ binding"/>
    <property type="evidence" value="ECO:0007669"/>
    <property type="project" value="InterPro"/>
</dbReference>
<name>A0A504YPF2_FASGI</name>
<feature type="binding site" evidence="3">
    <location>
        <position position="211"/>
    </location>
    <ligand>
        <name>Zn(2+)</name>
        <dbReference type="ChEBI" id="CHEBI:29105"/>
    </ligand>
</feature>
<dbReference type="GO" id="GO:0005759">
    <property type="term" value="C:mitochondrial matrix"/>
    <property type="evidence" value="ECO:0007669"/>
    <property type="project" value="TreeGrafter"/>
</dbReference>
<dbReference type="STRING" id="46835.A0A504YPF2"/>
<evidence type="ECO:0000313" key="6">
    <source>
        <dbReference type="Proteomes" id="UP000316759"/>
    </source>
</evidence>
<evidence type="ECO:0000256" key="3">
    <source>
        <dbReference type="PROSITE-ProRule" id="PRU00236"/>
    </source>
</evidence>
<dbReference type="EMBL" id="SUNJ01010236">
    <property type="protein sequence ID" value="TPP59797.1"/>
    <property type="molecule type" value="Genomic_DNA"/>
</dbReference>
<dbReference type="Pfam" id="PF02146">
    <property type="entry name" value="SIR2"/>
    <property type="match status" value="1"/>
</dbReference>
<dbReference type="InterPro" id="IPR003000">
    <property type="entry name" value="Sirtuin"/>
</dbReference>
<accession>A0A504YPF2</accession>
<keyword evidence="6" id="KW-1185">Reference proteome</keyword>
<dbReference type="Proteomes" id="UP000316759">
    <property type="component" value="Unassembled WGS sequence"/>
</dbReference>
<feature type="binding site" evidence="3">
    <location>
        <position position="157"/>
    </location>
    <ligand>
        <name>Zn(2+)</name>
        <dbReference type="ChEBI" id="CHEBI:29105"/>
    </ligand>
</feature>
<feature type="active site" description="Proton acceptor" evidence="3">
    <location>
        <position position="146"/>
    </location>
</feature>
<dbReference type="InterPro" id="IPR029035">
    <property type="entry name" value="DHS-like_NAD/FAD-binding_dom"/>
</dbReference>
<dbReference type="GO" id="GO:0017136">
    <property type="term" value="F:histone deacetylase activity, NAD-dependent"/>
    <property type="evidence" value="ECO:0007669"/>
    <property type="project" value="TreeGrafter"/>
</dbReference>
<sequence>MKCNEFFHRREKPQLKFVPNHVPPDPKLVERLSEYMLLAKHTLALTGAGMSTESGLPDYRSEGVGLYARTDRRPVDYQSFISNDKSRQRYWARNFVGWPYFSRVQPNFGHRQLARWFDQNKISFIITQNVDRLHHRAGPGRILELHGNSHFVICLGCGHRISRVELQQRLIDLNPDWKKILETNTDVAPDGDMELRDDLVNEFQVPSCPKCTSGVLKPDVVFFGENLPPERKIEAASWVDCTDLILCLGSSLQTFSSYRLLLQAHANRIPIVIVNIGPTRADSLASLVLNAKISDTLRMVHSLVS</sequence>
<keyword evidence="1" id="KW-0808">Transferase</keyword>
<dbReference type="AlphaFoldDB" id="A0A504YPF2"/>
<reference evidence="5 6" key="1">
    <citation type="submission" date="2019-04" db="EMBL/GenBank/DDBJ databases">
        <title>Annotation for the trematode Fasciola gigantica.</title>
        <authorList>
            <person name="Choi Y.-J."/>
        </authorList>
    </citation>
    <scope>NUCLEOTIDE SEQUENCE [LARGE SCALE GENOMIC DNA]</scope>
    <source>
        <strain evidence="5">Uganda_cow_1</strain>
    </source>
</reference>
<dbReference type="Gene3D" id="3.30.1600.10">
    <property type="entry name" value="SIR2/SIRT2 'Small Domain"/>
    <property type="match status" value="1"/>
</dbReference>
<evidence type="ECO:0000256" key="2">
    <source>
        <dbReference type="ARBA" id="ARBA00023027"/>
    </source>
</evidence>
<dbReference type="Gene3D" id="3.40.50.1220">
    <property type="entry name" value="TPP-binding domain"/>
    <property type="match status" value="1"/>
</dbReference>
<protein>
    <submittedName>
        <fullName evidence="5">NAD-dependent protein deacylase</fullName>
    </submittedName>
</protein>
<dbReference type="PANTHER" id="PTHR11085">
    <property type="entry name" value="NAD-DEPENDENT PROTEIN DEACYLASE SIRTUIN-5, MITOCHONDRIAL-RELATED"/>
    <property type="match status" value="1"/>
</dbReference>
<dbReference type="SUPFAM" id="SSF52467">
    <property type="entry name" value="DHS-like NAD/FAD-binding domain"/>
    <property type="match status" value="1"/>
</dbReference>
<gene>
    <name evidence="5" type="ORF">FGIG_10533</name>
</gene>
<keyword evidence="3" id="KW-0479">Metal-binding</keyword>
<dbReference type="GO" id="GO:0046872">
    <property type="term" value="F:metal ion binding"/>
    <property type="evidence" value="ECO:0007669"/>
    <property type="project" value="UniProtKB-KW"/>
</dbReference>
<dbReference type="PROSITE" id="PS50305">
    <property type="entry name" value="SIRTUIN"/>
    <property type="match status" value="1"/>
</dbReference>
<keyword evidence="3" id="KW-0862">Zinc</keyword>
<organism evidence="5 6">
    <name type="scientific">Fasciola gigantica</name>
    <name type="common">Giant liver fluke</name>
    <dbReference type="NCBI Taxonomy" id="46835"/>
    <lineage>
        <taxon>Eukaryota</taxon>
        <taxon>Metazoa</taxon>
        <taxon>Spiralia</taxon>
        <taxon>Lophotrochozoa</taxon>
        <taxon>Platyhelminthes</taxon>
        <taxon>Trematoda</taxon>
        <taxon>Digenea</taxon>
        <taxon>Plagiorchiida</taxon>
        <taxon>Echinostomata</taxon>
        <taxon>Echinostomatoidea</taxon>
        <taxon>Fasciolidae</taxon>
        <taxon>Fasciola</taxon>
    </lineage>
</organism>
<feature type="binding site" evidence="3">
    <location>
        <position position="208"/>
    </location>
    <ligand>
        <name>Zn(2+)</name>
        <dbReference type="ChEBI" id="CHEBI:29105"/>
    </ligand>
</feature>
<keyword evidence="2" id="KW-0520">NAD</keyword>
<feature type="binding site" evidence="3">
    <location>
        <position position="154"/>
    </location>
    <ligand>
        <name>Zn(2+)</name>
        <dbReference type="ChEBI" id="CHEBI:29105"/>
    </ligand>
</feature>
<dbReference type="InterPro" id="IPR026591">
    <property type="entry name" value="Sirtuin_cat_small_dom_sf"/>
</dbReference>
<feature type="domain" description="Deacetylase sirtuin-type" evidence="4">
    <location>
        <begin position="22"/>
        <end position="305"/>
    </location>
</feature>
<evidence type="ECO:0000313" key="5">
    <source>
        <dbReference type="EMBL" id="TPP59797.1"/>
    </source>
</evidence>
<evidence type="ECO:0000256" key="1">
    <source>
        <dbReference type="ARBA" id="ARBA00022679"/>
    </source>
</evidence>
<evidence type="ECO:0000259" key="4">
    <source>
        <dbReference type="PROSITE" id="PS50305"/>
    </source>
</evidence>
<proteinExistence type="predicted"/>
<dbReference type="OrthoDB" id="424302at2759"/>
<dbReference type="InterPro" id="IPR050134">
    <property type="entry name" value="NAD-dep_sirtuin_deacylases"/>
</dbReference>
<dbReference type="InterPro" id="IPR026590">
    <property type="entry name" value="Ssirtuin_cat_dom"/>
</dbReference>
<dbReference type="PANTHER" id="PTHR11085:SF10">
    <property type="entry name" value="NAD-DEPENDENT PROTEIN DEACYLASE SIRTUIN-5, MITOCHONDRIAL-RELATED"/>
    <property type="match status" value="1"/>
</dbReference>